<dbReference type="EMBL" id="ANIZ01001837">
    <property type="protein sequence ID" value="ETI44452.1"/>
    <property type="molecule type" value="Genomic_DNA"/>
</dbReference>
<sequence length="163" mass="17982">MEKAIANVTTYNGGDLLVILNGSKGVRKLKQYIKCEEVGMLAHEYLQELAKRHVELPVDIAAMMNDTNELDDDSARISDEALGFTTLDELDGVSEFDKLDVRIIIDGQKKIVIVDGEVFDGHSVPRRSSIEPKAHDTVVYVRANGLSAGFFLLDQSSSSKKID</sequence>
<dbReference type="AlphaFoldDB" id="V9F2A7"/>
<proteinExistence type="predicted"/>
<reference evidence="1 2" key="1">
    <citation type="submission" date="2013-11" db="EMBL/GenBank/DDBJ databases">
        <title>The Genome Sequence of Phytophthora parasitica P1569.</title>
        <authorList>
            <consortium name="The Broad Institute Genomics Platform"/>
            <person name="Russ C."/>
            <person name="Tyler B."/>
            <person name="Panabieres F."/>
            <person name="Shan W."/>
            <person name="Tripathy S."/>
            <person name="Grunwald N."/>
            <person name="Machado M."/>
            <person name="Johnson C.S."/>
            <person name="Arredondo F."/>
            <person name="Hong C."/>
            <person name="Coffey M."/>
            <person name="Young S.K."/>
            <person name="Zeng Q."/>
            <person name="Gargeya S."/>
            <person name="Fitzgerald M."/>
            <person name="Abouelleil A."/>
            <person name="Alvarado L."/>
            <person name="Chapman S.B."/>
            <person name="Gainer-Dewar J."/>
            <person name="Goldberg J."/>
            <person name="Griggs A."/>
            <person name="Gujja S."/>
            <person name="Hansen M."/>
            <person name="Howarth C."/>
            <person name="Imamovic A."/>
            <person name="Ireland A."/>
            <person name="Larimer J."/>
            <person name="McCowan C."/>
            <person name="Murphy C."/>
            <person name="Pearson M."/>
            <person name="Poon T.W."/>
            <person name="Priest M."/>
            <person name="Roberts A."/>
            <person name="Saif S."/>
            <person name="Shea T."/>
            <person name="Sykes S."/>
            <person name="Wortman J."/>
            <person name="Nusbaum C."/>
            <person name="Birren B."/>
        </authorList>
    </citation>
    <scope>NUCLEOTIDE SEQUENCE [LARGE SCALE GENOMIC DNA]</scope>
    <source>
        <strain evidence="1 2">P1569</strain>
    </source>
</reference>
<evidence type="ECO:0000313" key="1">
    <source>
        <dbReference type="EMBL" id="ETI44452.1"/>
    </source>
</evidence>
<comment type="caution">
    <text evidence="1">The sequence shown here is derived from an EMBL/GenBank/DDBJ whole genome shotgun (WGS) entry which is preliminary data.</text>
</comment>
<name>V9F2A7_PHYNI</name>
<dbReference type="HOGENOM" id="CLU_1630318_0_0_1"/>
<protein>
    <submittedName>
        <fullName evidence="1">Uncharacterized protein</fullName>
    </submittedName>
</protein>
<gene>
    <name evidence="1" type="ORF">F443_10853</name>
</gene>
<keyword evidence="2" id="KW-1185">Reference proteome</keyword>
<evidence type="ECO:0000313" key="2">
    <source>
        <dbReference type="Proteomes" id="UP000018721"/>
    </source>
</evidence>
<organism evidence="1 2">
    <name type="scientific">Phytophthora nicotianae P1569</name>
    <dbReference type="NCBI Taxonomy" id="1317065"/>
    <lineage>
        <taxon>Eukaryota</taxon>
        <taxon>Sar</taxon>
        <taxon>Stramenopiles</taxon>
        <taxon>Oomycota</taxon>
        <taxon>Peronosporomycetes</taxon>
        <taxon>Peronosporales</taxon>
        <taxon>Peronosporaceae</taxon>
        <taxon>Phytophthora</taxon>
    </lineage>
</organism>
<accession>V9F2A7</accession>
<dbReference type="Proteomes" id="UP000018721">
    <property type="component" value="Unassembled WGS sequence"/>
</dbReference>